<sequence>MMILLKFQEMKAVNRQLTVVLNTLLTVAGGFFFGYFGISYAYPSLHLDMTTRMILGLLIGAIVFFADLYFIVKGMDDFVEKPKKVRYRAYLNRDVG</sequence>
<evidence type="ECO:0000256" key="5">
    <source>
        <dbReference type="ARBA" id="ARBA00023136"/>
    </source>
</evidence>
<dbReference type="GO" id="GO:0070072">
    <property type="term" value="P:vacuolar proton-transporting V-type ATPase complex assembly"/>
    <property type="evidence" value="ECO:0007669"/>
    <property type="project" value="InterPro"/>
</dbReference>
<keyword evidence="4 6" id="KW-1133">Transmembrane helix</keyword>
<reference evidence="7 8" key="2">
    <citation type="submission" date="2018-11" db="EMBL/GenBank/DDBJ databases">
        <authorList>
            <consortium name="Pathogen Informatics"/>
        </authorList>
    </citation>
    <scope>NUCLEOTIDE SEQUENCE [LARGE SCALE GENOMIC DNA]</scope>
</reference>
<reference evidence="9" key="1">
    <citation type="submission" date="2016-06" db="UniProtKB">
        <authorList>
            <consortium name="WormBaseParasite"/>
        </authorList>
    </citation>
    <scope>IDENTIFICATION</scope>
</reference>
<dbReference type="Proteomes" id="UP000271098">
    <property type="component" value="Unassembled WGS sequence"/>
</dbReference>
<evidence type="ECO:0000313" key="9">
    <source>
        <dbReference type="WBParaSite" id="GPUH_0002349101-mRNA-1"/>
    </source>
</evidence>
<protein>
    <submittedName>
        <fullName evidence="9">YrhK domain-containing protein</fullName>
    </submittedName>
</protein>
<comment type="subcellular location">
    <subcellularLocation>
        <location evidence="1">Endoplasmic reticulum membrane</location>
        <topology evidence="1">Multi-pass membrane protein</topology>
    </subcellularLocation>
</comment>
<dbReference type="OrthoDB" id="19981at2759"/>
<accession>A0A183ER70</accession>
<dbReference type="AlphaFoldDB" id="A0A183ER70"/>
<feature type="transmembrane region" description="Helical" evidence="6">
    <location>
        <begin position="20"/>
        <end position="42"/>
    </location>
</feature>
<dbReference type="PANTHER" id="PTHR31394:SF1">
    <property type="entry name" value="TRANSMEMBRANE PROTEIN 199"/>
    <property type="match status" value="1"/>
</dbReference>
<evidence type="ECO:0000256" key="4">
    <source>
        <dbReference type="ARBA" id="ARBA00022989"/>
    </source>
</evidence>
<feature type="transmembrane region" description="Helical" evidence="6">
    <location>
        <begin position="54"/>
        <end position="72"/>
    </location>
</feature>
<dbReference type="PANTHER" id="PTHR31394">
    <property type="entry name" value="TRANSMEMBRANE PROTEIN 199"/>
    <property type="match status" value="1"/>
</dbReference>
<evidence type="ECO:0000256" key="3">
    <source>
        <dbReference type="ARBA" id="ARBA00022824"/>
    </source>
</evidence>
<evidence type="ECO:0000256" key="6">
    <source>
        <dbReference type="SAM" id="Phobius"/>
    </source>
</evidence>
<evidence type="ECO:0000313" key="8">
    <source>
        <dbReference type="Proteomes" id="UP000271098"/>
    </source>
</evidence>
<keyword evidence="2 6" id="KW-0812">Transmembrane</keyword>
<keyword evidence="3" id="KW-0256">Endoplasmic reticulum</keyword>
<dbReference type="GO" id="GO:0005789">
    <property type="term" value="C:endoplasmic reticulum membrane"/>
    <property type="evidence" value="ECO:0007669"/>
    <property type="project" value="UniProtKB-SubCell"/>
</dbReference>
<dbReference type="Pfam" id="PF11712">
    <property type="entry name" value="Vma12"/>
    <property type="match status" value="1"/>
</dbReference>
<keyword evidence="8" id="KW-1185">Reference proteome</keyword>
<evidence type="ECO:0000256" key="2">
    <source>
        <dbReference type="ARBA" id="ARBA00022692"/>
    </source>
</evidence>
<evidence type="ECO:0000313" key="7">
    <source>
        <dbReference type="EMBL" id="VDN41509.1"/>
    </source>
</evidence>
<dbReference type="InterPro" id="IPR021013">
    <property type="entry name" value="ATPase_Vma12"/>
</dbReference>
<gene>
    <name evidence="7" type="ORF">GPUH_LOCUS23461</name>
</gene>
<name>A0A183ER70_9BILA</name>
<organism evidence="9">
    <name type="scientific">Gongylonema pulchrum</name>
    <dbReference type="NCBI Taxonomy" id="637853"/>
    <lineage>
        <taxon>Eukaryota</taxon>
        <taxon>Metazoa</taxon>
        <taxon>Ecdysozoa</taxon>
        <taxon>Nematoda</taxon>
        <taxon>Chromadorea</taxon>
        <taxon>Rhabditida</taxon>
        <taxon>Spirurina</taxon>
        <taxon>Spiruromorpha</taxon>
        <taxon>Spiruroidea</taxon>
        <taxon>Gongylonematidae</taxon>
        <taxon>Gongylonema</taxon>
    </lineage>
</organism>
<dbReference type="WBParaSite" id="GPUH_0002349101-mRNA-1">
    <property type="protein sequence ID" value="GPUH_0002349101-mRNA-1"/>
    <property type="gene ID" value="GPUH_0002349101"/>
</dbReference>
<proteinExistence type="predicted"/>
<dbReference type="EMBL" id="UYRT01097923">
    <property type="protein sequence ID" value="VDN41509.1"/>
    <property type="molecule type" value="Genomic_DNA"/>
</dbReference>
<keyword evidence="5 6" id="KW-0472">Membrane</keyword>
<evidence type="ECO:0000256" key="1">
    <source>
        <dbReference type="ARBA" id="ARBA00004477"/>
    </source>
</evidence>